<feature type="transmembrane region" description="Helical" evidence="1">
    <location>
        <begin position="38"/>
        <end position="59"/>
    </location>
</feature>
<dbReference type="AlphaFoldDB" id="X1TZY7"/>
<comment type="caution">
    <text evidence="2">The sequence shown here is derived from an EMBL/GenBank/DDBJ whole genome shotgun (WGS) entry which is preliminary data.</text>
</comment>
<reference evidence="2" key="1">
    <citation type="journal article" date="2014" name="Front. Microbiol.">
        <title>High frequency of phylogenetically diverse reductive dehalogenase-homologous genes in deep subseafloor sedimentary metagenomes.</title>
        <authorList>
            <person name="Kawai M."/>
            <person name="Futagami T."/>
            <person name="Toyoda A."/>
            <person name="Takaki Y."/>
            <person name="Nishi S."/>
            <person name="Hori S."/>
            <person name="Arai W."/>
            <person name="Tsubouchi T."/>
            <person name="Morono Y."/>
            <person name="Uchiyama I."/>
            <person name="Ito T."/>
            <person name="Fujiyama A."/>
            <person name="Inagaki F."/>
            <person name="Takami H."/>
        </authorList>
    </citation>
    <scope>NUCLEOTIDE SEQUENCE</scope>
    <source>
        <strain evidence="2">Expedition CK06-06</strain>
    </source>
</reference>
<keyword evidence="1" id="KW-0472">Membrane</keyword>
<feature type="non-terminal residue" evidence="2">
    <location>
        <position position="1"/>
    </location>
</feature>
<feature type="transmembrane region" description="Helical" evidence="1">
    <location>
        <begin position="12"/>
        <end position="32"/>
    </location>
</feature>
<keyword evidence="1" id="KW-0812">Transmembrane</keyword>
<sequence length="65" mass="7582">KWINSKYRVLNHLGNCPLCFFTWCNILCNLVYSVSTSNYTFLGFTPAFIVISLITVLHFELFDNE</sequence>
<name>X1TZY7_9ZZZZ</name>
<keyword evidence="1" id="KW-1133">Transmembrane helix</keyword>
<evidence type="ECO:0000313" key="2">
    <source>
        <dbReference type="EMBL" id="GAI93135.1"/>
    </source>
</evidence>
<dbReference type="EMBL" id="BARW01021887">
    <property type="protein sequence ID" value="GAI93135.1"/>
    <property type="molecule type" value="Genomic_DNA"/>
</dbReference>
<evidence type="ECO:0000256" key="1">
    <source>
        <dbReference type="SAM" id="Phobius"/>
    </source>
</evidence>
<gene>
    <name evidence="2" type="ORF">S12H4_36679</name>
</gene>
<proteinExistence type="predicted"/>
<accession>X1TZY7</accession>
<organism evidence="2">
    <name type="scientific">marine sediment metagenome</name>
    <dbReference type="NCBI Taxonomy" id="412755"/>
    <lineage>
        <taxon>unclassified sequences</taxon>
        <taxon>metagenomes</taxon>
        <taxon>ecological metagenomes</taxon>
    </lineage>
</organism>
<protein>
    <submittedName>
        <fullName evidence="2">Uncharacterized protein</fullName>
    </submittedName>
</protein>